<dbReference type="Pfam" id="PF20143">
    <property type="entry name" value="NAD_kinase_C"/>
    <property type="match status" value="1"/>
</dbReference>
<dbReference type="InterPro" id="IPR017437">
    <property type="entry name" value="ATP-NAD_kinase_PpnK-typ_C"/>
</dbReference>
<keyword evidence="6" id="KW-0963">Cytoplasm</keyword>
<dbReference type="HAMAP" id="MF_00361">
    <property type="entry name" value="NAD_kinase"/>
    <property type="match status" value="1"/>
</dbReference>
<dbReference type="GO" id="GO:0005737">
    <property type="term" value="C:cytoplasm"/>
    <property type="evidence" value="ECO:0007669"/>
    <property type="project" value="UniProtKB-SubCell"/>
</dbReference>
<comment type="subcellular location">
    <subcellularLocation>
        <location evidence="6">Cytoplasm</location>
    </subcellularLocation>
</comment>
<feature type="binding site" evidence="6">
    <location>
        <position position="165"/>
    </location>
    <ligand>
        <name>NAD(+)</name>
        <dbReference type="ChEBI" id="CHEBI:57540"/>
    </ligand>
</feature>
<feature type="binding site" evidence="6">
    <location>
        <position position="83"/>
    </location>
    <ligand>
        <name>NAD(+)</name>
        <dbReference type="ChEBI" id="CHEBI:57540"/>
    </ligand>
</feature>
<comment type="caution">
    <text evidence="6">Lacks conserved residue(s) required for the propagation of feature annotation.</text>
</comment>
<evidence type="ECO:0000256" key="3">
    <source>
        <dbReference type="ARBA" id="ARBA00022857"/>
    </source>
</evidence>
<reference evidence="7 8" key="1">
    <citation type="journal article" date="2020" name="Arch. Microbiol.">
        <title>The genome sequence of the giant phototrophic gammaproteobacterium Thiospirillum jenense gives insight into its physiological properties and phylogenetic relationships.</title>
        <authorList>
            <person name="Imhoff J.F."/>
            <person name="Meyer T.E."/>
            <person name="Kyndt J.A."/>
        </authorList>
    </citation>
    <scope>NUCLEOTIDE SEQUENCE [LARGE SCALE GENOMIC DNA]</scope>
    <source>
        <strain evidence="7 8">DSM 216</strain>
    </source>
</reference>
<dbReference type="Pfam" id="PF01513">
    <property type="entry name" value="NAD_kinase"/>
    <property type="match status" value="1"/>
</dbReference>
<dbReference type="GO" id="GO:0003951">
    <property type="term" value="F:NAD+ kinase activity"/>
    <property type="evidence" value="ECO:0007669"/>
    <property type="project" value="UniProtKB-UniRule"/>
</dbReference>
<evidence type="ECO:0000313" key="8">
    <source>
        <dbReference type="Proteomes" id="UP000548632"/>
    </source>
</evidence>
<accession>A0A839HES5</accession>
<dbReference type="InterPro" id="IPR002504">
    <property type="entry name" value="NADK"/>
</dbReference>
<dbReference type="RefSeq" id="WP_182584601.1">
    <property type="nucleotide sequence ID" value="NZ_JABVCQ010000031.1"/>
</dbReference>
<comment type="catalytic activity">
    <reaction evidence="5 6">
        <text>NAD(+) + ATP = ADP + NADP(+) + H(+)</text>
        <dbReference type="Rhea" id="RHEA:18629"/>
        <dbReference type="ChEBI" id="CHEBI:15378"/>
        <dbReference type="ChEBI" id="CHEBI:30616"/>
        <dbReference type="ChEBI" id="CHEBI:57540"/>
        <dbReference type="ChEBI" id="CHEBI:58349"/>
        <dbReference type="ChEBI" id="CHEBI:456216"/>
        <dbReference type="EC" id="2.7.1.23"/>
    </reaction>
</comment>
<dbReference type="GO" id="GO:0019674">
    <property type="term" value="P:NAD+ metabolic process"/>
    <property type="evidence" value="ECO:0007669"/>
    <property type="project" value="InterPro"/>
</dbReference>
<dbReference type="PANTHER" id="PTHR20275:SF0">
    <property type="entry name" value="NAD KINASE"/>
    <property type="match status" value="1"/>
</dbReference>
<gene>
    <name evidence="6" type="primary">nadK</name>
    <name evidence="7" type="ORF">HUK38_12180</name>
</gene>
<keyword evidence="2 6" id="KW-0418">Kinase</keyword>
<keyword evidence="4 6" id="KW-0520">NAD</keyword>
<feature type="binding site" evidence="6">
    <location>
        <begin position="154"/>
        <end position="155"/>
    </location>
    <ligand>
        <name>NAD(+)</name>
        <dbReference type="ChEBI" id="CHEBI:57540"/>
    </ligand>
</feature>
<comment type="similarity">
    <text evidence="6">Belongs to the NAD kinase family.</text>
</comment>
<keyword evidence="8" id="KW-1185">Reference proteome</keyword>
<feature type="active site" description="Proton acceptor" evidence="6">
    <location>
        <position position="78"/>
    </location>
</feature>
<comment type="function">
    <text evidence="6">Involved in the regulation of the intracellular balance of NAD and NADP, and is a key enzyme in the biosynthesis of NADP. Catalyzes specifically the phosphorylation on 2'-hydroxyl of the adenosine moiety of NAD to yield NADP.</text>
</comment>
<keyword evidence="6" id="KW-0547">Nucleotide-binding</keyword>
<organism evidence="7 8">
    <name type="scientific">Thiospirillum jenense</name>
    <dbReference type="NCBI Taxonomy" id="1653858"/>
    <lineage>
        <taxon>Bacteria</taxon>
        <taxon>Pseudomonadati</taxon>
        <taxon>Pseudomonadota</taxon>
        <taxon>Gammaproteobacteria</taxon>
        <taxon>Chromatiales</taxon>
        <taxon>Chromatiaceae</taxon>
        <taxon>Thiospirillum</taxon>
    </lineage>
</organism>
<name>A0A839HES5_9GAMM</name>
<dbReference type="SUPFAM" id="SSF111331">
    <property type="entry name" value="NAD kinase/diacylglycerol kinase-like"/>
    <property type="match status" value="1"/>
</dbReference>
<feature type="binding site" evidence="6">
    <location>
        <begin position="195"/>
        <end position="200"/>
    </location>
    <ligand>
        <name>NAD(+)</name>
        <dbReference type="ChEBI" id="CHEBI:57540"/>
    </ligand>
</feature>
<dbReference type="NCBIfam" id="NF002306">
    <property type="entry name" value="PRK01231.1"/>
    <property type="match status" value="1"/>
</dbReference>
<evidence type="ECO:0000256" key="1">
    <source>
        <dbReference type="ARBA" id="ARBA00022679"/>
    </source>
</evidence>
<dbReference type="GO" id="GO:0006741">
    <property type="term" value="P:NADP+ biosynthetic process"/>
    <property type="evidence" value="ECO:0007669"/>
    <property type="project" value="UniProtKB-UniRule"/>
</dbReference>
<feature type="binding site" evidence="6">
    <location>
        <position position="184"/>
    </location>
    <ligand>
        <name>NAD(+)</name>
        <dbReference type="ChEBI" id="CHEBI:57540"/>
    </ligand>
</feature>
<evidence type="ECO:0000256" key="4">
    <source>
        <dbReference type="ARBA" id="ARBA00023027"/>
    </source>
</evidence>
<dbReference type="GO" id="GO:0046872">
    <property type="term" value="F:metal ion binding"/>
    <property type="evidence" value="ECO:0007669"/>
    <property type="project" value="UniProtKB-UniRule"/>
</dbReference>
<dbReference type="Proteomes" id="UP000548632">
    <property type="component" value="Unassembled WGS sequence"/>
</dbReference>
<evidence type="ECO:0000256" key="2">
    <source>
        <dbReference type="ARBA" id="ARBA00022777"/>
    </source>
</evidence>
<evidence type="ECO:0000256" key="6">
    <source>
        <dbReference type="HAMAP-Rule" id="MF_00361"/>
    </source>
</evidence>
<sequence length="305" mass="33075">MKSLPLYTYQTVGIIGKQDDDARVVPMLERLLAHLHSRNVTPVLDLATAQLLDNNTVFACSLPELGRSVELVLVVGGDGTFLHAARELAPYAAPLVGINLGRLGFLADLSPDTLETHLDQLLAGETEEEQRSLLEACCGDDAAMATVQRGRALNDIVIAKWNTVRMIEFETYIDGQFVNTQYADGIIISTPTGSTAYALSGGGPLLHPSLDALLLVSICPHTLSNRPLVVSANCTVDIRLCHDAAQQVRLTCDGQTQVPLIGATNVQIRRSPHRVRLLHPRGYDHYGILRAKLGWGGHTTAHHLC</sequence>
<proteinExistence type="inferred from homology"/>
<comment type="caution">
    <text evidence="7">The sequence shown here is derived from an EMBL/GenBank/DDBJ whole genome shotgun (WGS) entry which is preliminary data.</text>
</comment>
<keyword evidence="6" id="KW-0067">ATP-binding</keyword>
<feature type="binding site" evidence="6">
    <location>
        <position position="255"/>
    </location>
    <ligand>
        <name>NAD(+)</name>
        <dbReference type="ChEBI" id="CHEBI:57540"/>
    </ligand>
</feature>
<dbReference type="EC" id="2.7.1.23" evidence="6"/>
<dbReference type="GO" id="GO:0051287">
    <property type="term" value="F:NAD binding"/>
    <property type="evidence" value="ECO:0007669"/>
    <property type="project" value="UniProtKB-ARBA"/>
</dbReference>
<dbReference type="InterPro" id="IPR017438">
    <property type="entry name" value="ATP-NAD_kinase_N"/>
</dbReference>
<dbReference type="GO" id="GO:0005524">
    <property type="term" value="F:ATP binding"/>
    <property type="evidence" value="ECO:0007669"/>
    <property type="project" value="UniProtKB-KW"/>
</dbReference>
<comment type="cofactor">
    <cofactor evidence="6">
        <name>a divalent metal cation</name>
        <dbReference type="ChEBI" id="CHEBI:60240"/>
    </cofactor>
</comment>
<dbReference type="InterPro" id="IPR016064">
    <property type="entry name" value="NAD/diacylglycerol_kinase_sf"/>
</dbReference>
<feature type="binding site" evidence="6">
    <location>
        <begin position="78"/>
        <end position="79"/>
    </location>
    <ligand>
        <name>NAD(+)</name>
        <dbReference type="ChEBI" id="CHEBI:57540"/>
    </ligand>
</feature>
<dbReference type="AlphaFoldDB" id="A0A839HES5"/>
<dbReference type="EMBL" id="JABVCQ010000031">
    <property type="protein sequence ID" value="MBB1126974.1"/>
    <property type="molecule type" value="Genomic_DNA"/>
</dbReference>
<dbReference type="PANTHER" id="PTHR20275">
    <property type="entry name" value="NAD KINASE"/>
    <property type="match status" value="1"/>
</dbReference>
<keyword evidence="1 6" id="KW-0808">Transferase</keyword>
<dbReference type="Gene3D" id="2.60.200.30">
    <property type="entry name" value="Probable inorganic polyphosphate/atp-NAD kinase, domain 2"/>
    <property type="match status" value="1"/>
</dbReference>
<evidence type="ECO:0000256" key="5">
    <source>
        <dbReference type="ARBA" id="ARBA00047925"/>
    </source>
</evidence>
<protein>
    <recommendedName>
        <fullName evidence="6">NAD kinase</fullName>
        <ecNumber evidence="6">2.7.1.23</ecNumber>
    </recommendedName>
    <alternativeName>
        <fullName evidence="6">ATP-dependent NAD kinase</fullName>
    </alternativeName>
</protein>
<evidence type="ECO:0000313" key="7">
    <source>
        <dbReference type="EMBL" id="MBB1126974.1"/>
    </source>
</evidence>
<keyword evidence="3 6" id="KW-0521">NADP</keyword>
<dbReference type="Gene3D" id="3.40.50.10330">
    <property type="entry name" value="Probable inorganic polyphosphate/atp-NAD kinase, domain 1"/>
    <property type="match status" value="1"/>
</dbReference>